<protein>
    <submittedName>
        <fullName evidence="2">Uncharacterized protein</fullName>
    </submittedName>
</protein>
<comment type="caution">
    <text evidence="2">The sequence shown here is derived from an EMBL/GenBank/DDBJ whole genome shotgun (WGS) entry which is preliminary data.</text>
</comment>
<feature type="compositionally biased region" description="Polar residues" evidence="1">
    <location>
        <begin position="1"/>
        <end position="13"/>
    </location>
</feature>
<sequence length="172" mass="18164">MDLSTNTNPQLEGTGTDDDPLSAAAAAATTTQLPDSAGDGDGNDGSPNRRRIKQLWTADGYPIVDGKYLDLSTGEVKPHTGPFRGGPPSVSVYWQNQLCTGRRDQFLVLAKAGAGGASCDLTEYLARAGGFFAKGLCKVHSLNATRYDVYVVVSSELSAEKFREALGVHGLL</sequence>
<organism evidence="2 3">
    <name type="scientific">Canariomyces notabilis</name>
    <dbReference type="NCBI Taxonomy" id="2074819"/>
    <lineage>
        <taxon>Eukaryota</taxon>
        <taxon>Fungi</taxon>
        <taxon>Dikarya</taxon>
        <taxon>Ascomycota</taxon>
        <taxon>Pezizomycotina</taxon>
        <taxon>Sordariomycetes</taxon>
        <taxon>Sordariomycetidae</taxon>
        <taxon>Sordariales</taxon>
        <taxon>Chaetomiaceae</taxon>
        <taxon>Canariomyces</taxon>
    </lineage>
</organism>
<feature type="region of interest" description="Disordered" evidence="1">
    <location>
        <begin position="1"/>
        <end position="49"/>
    </location>
</feature>
<evidence type="ECO:0000313" key="3">
    <source>
        <dbReference type="Proteomes" id="UP001302812"/>
    </source>
</evidence>
<name>A0AAN6TFD2_9PEZI</name>
<reference evidence="2" key="2">
    <citation type="submission" date="2023-05" db="EMBL/GenBank/DDBJ databases">
        <authorList>
            <consortium name="Lawrence Berkeley National Laboratory"/>
            <person name="Steindorff A."/>
            <person name="Hensen N."/>
            <person name="Bonometti L."/>
            <person name="Westerberg I."/>
            <person name="Brannstrom I.O."/>
            <person name="Guillou S."/>
            <person name="Cros-Aarteil S."/>
            <person name="Calhoun S."/>
            <person name="Haridas S."/>
            <person name="Kuo A."/>
            <person name="Mondo S."/>
            <person name="Pangilinan J."/>
            <person name="Riley R."/>
            <person name="Labutti K."/>
            <person name="Andreopoulos B."/>
            <person name="Lipzen A."/>
            <person name="Chen C."/>
            <person name="Yanf M."/>
            <person name="Daum C."/>
            <person name="Ng V."/>
            <person name="Clum A."/>
            <person name="Ohm R."/>
            <person name="Martin F."/>
            <person name="Silar P."/>
            <person name="Natvig D."/>
            <person name="Lalanne C."/>
            <person name="Gautier V."/>
            <person name="Ament-Velasquez S.L."/>
            <person name="Kruys A."/>
            <person name="Hutchinson M.I."/>
            <person name="Powell A.J."/>
            <person name="Barry K."/>
            <person name="Miller A.N."/>
            <person name="Grigoriev I.V."/>
            <person name="Debuchy R."/>
            <person name="Gladieux P."/>
            <person name="Thoren M.H."/>
            <person name="Johannesson H."/>
        </authorList>
    </citation>
    <scope>NUCLEOTIDE SEQUENCE</scope>
    <source>
        <strain evidence="2">CBS 508.74</strain>
    </source>
</reference>
<reference evidence="2" key="1">
    <citation type="journal article" date="2023" name="Mol. Phylogenet. Evol.">
        <title>Genome-scale phylogeny and comparative genomics of the fungal order Sordariales.</title>
        <authorList>
            <person name="Hensen N."/>
            <person name="Bonometti L."/>
            <person name="Westerberg I."/>
            <person name="Brannstrom I.O."/>
            <person name="Guillou S."/>
            <person name="Cros-Aarteil S."/>
            <person name="Calhoun S."/>
            <person name="Haridas S."/>
            <person name="Kuo A."/>
            <person name="Mondo S."/>
            <person name="Pangilinan J."/>
            <person name="Riley R."/>
            <person name="LaButti K."/>
            <person name="Andreopoulos B."/>
            <person name="Lipzen A."/>
            <person name="Chen C."/>
            <person name="Yan M."/>
            <person name="Daum C."/>
            <person name="Ng V."/>
            <person name="Clum A."/>
            <person name="Steindorff A."/>
            <person name="Ohm R.A."/>
            <person name="Martin F."/>
            <person name="Silar P."/>
            <person name="Natvig D.O."/>
            <person name="Lalanne C."/>
            <person name="Gautier V."/>
            <person name="Ament-Velasquez S.L."/>
            <person name="Kruys A."/>
            <person name="Hutchinson M.I."/>
            <person name="Powell A.J."/>
            <person name="Barry K."/>
            <person name="Miller A.N."/>
            <person name="Grigoriev I.V."/>
            <person name="Debuchy R."/>
            <person name="Gladieux P."/>
            <person name="Hiltunen Thoren M."/>
            <person name="Johannesson H."/>
        </authorList>
    </citation>
    <scope>NUCLEOTIDE SEQUENCE</scope>
    <source>
        <strain evidence="2">CBS 508.74</strain>
    </source>
</reference>
<proteinExistence type="predicted"/>
<evidence type="ECO:0000256" key="1">
    <source>
        <dbReference type="SAM" id="MobiDB-lite"/>
    </source>
</evidence>
<dbReference type="GeneID" id="89937705"/>
<dbReference type="Proteomes" id="UP001302812">
    <property type="component" value="Unassembled WGS sequence"/>
</dbReference>
<dbReference type="EMBL" id="MU853339">
    <property type="protein sequence ID" value="KAK4113456.1"/>
    <property type="molecule type" value="Genomic_DNA"/>
</dbReference>
<dbReference type="AlphaFoldDB" id="A0AAN6TFD2"/>
<keyword evidence="3" id="KW-1185">Reference proteome</keyword>
<evidence type="ECO:0000313" key="2">
    <source>
        <dbReference type="EMBL" id="KAK4113456.1"/>
    </source>
</evidence>
<feature type="compositionally biased region" description="Low complexity" evidence="1">
    <location>
        <begin position="23"/>
        <end position="37"/>
    </location>
</feature>
<accession>A0AAN6TFD2</accession>
<dbReference type="RefSeq" id="XP_064671026.1">
    <property type="nucleotide sequence ID" value="XM_064813580.1"/>
</dbReference>
<gene>
    <name evidence="2" type="ORF">N656DRAFT_767783</name>
</gene>